<dbReference type="Gene3D" id="3.90.1030.20">
    <property type="entry name" value="DNA polymerase delta, p66 (Cdc27) subunit, wHTH domain"/>
    <property type="match status" value="1"/>
</dbReference>
<proteinExistence type="predicted"/>
<sequence>MLTELNNKDKIIEYLNIEVNNNNIITYKSLALEFELPLKLSQLLLNEYSESKLEENETALNVWYYIVGEVNSGEFEEIKIQLAFGKQELKEKCDILEKINNVFCYAIGPYTKEKDVNQLTELVKSNHKFFALSNMVQVLQLGGRYHNGYNYEKFEKLEGETKAKLECLNNPEKAIKKPVISAVKPAAVPVKIEAKPATKRTNPKTTKPEAKKPKIDQQFFKSKSISNDTITSSSQKSFKSTSISSDTLTSNSQKPQDYDNSSDSEDDEIENSNNNRKRGRLAIISDEEEEVDESPLEAVYTGSSTQQSNQNSEVSSPQELPQTQKTSRPSFLDDLDEEFEVLDDSAKPKAKATQVKKEEVTKSIQEQKTQAKPKPSANTASQAANKPKVSDNGAFFKRNS</sequence>
<evidence type="ECO:0008006" key="4">
    <source>
        <dbReference type="Google" id="ProtNLM"/>
    </source>
</evidence>
<feature type="compositionally biased region" description="Acidic residues" evidence="1">
    <location>
        <begin position="260"/>
        <end position="270"/>
    </location>
</feature>
<evidence type="ECO:0000256" key="1">
    <source>
        <dbReference type="SAM" id="MobiDB-lite"/>
    </source>
</evidence>
<feature type="compositionally biased region" description="Acidic residues" evidence="1">
    <location>
        <begin position="333"/>
        <end position="343"/>
    </location>
</feature>
<organism evidence="2 3">
    <name type="scientific">Conidiobolus coronatus (strain ATCC 28846 / CBS 209.66 / NRRL 28638)</name>
    <name type="common">Delacroixia coronata</name>
    <dbReference type="NCBI Taxonomy" id="796925"/>
    <lineage>
        <taxon>Eukaryota</taxon>
        <taxon>Fungi</taxon>
        <taxon>Fungi incertae sedis</taxon>
        <taxon>Zoopagomycota</taxon>
        <taxon>Entomophthoromycotina</taxon>
        <taxon>Entomophthoromycetes</taxon>
        <taxon>Entomophthorales</taxon>
        <taxon>Ancylistaceae</taxon>
        <taxon>Conidiobolus</taxon>
    </lineage>
</organism>
<feature type="compositionally biased region" description="Low complexity" evidence="1">
    <location>
        <begin position="296"/>
        <end position="319"/>
    </location>
</feature>
<gene>
    <name evidence="2" type="ORF">CONCODRAFT_82538</name>
</gene>
<dbReference type="AlphaFoldDB" id="A0A137PJ27"/>
<dbReference type="EMBL" id="KQ964418">
    <property type="protein sequence ID" value="KXN74985.1"/>
    <property type="molecule type" value="Genomic_DNA"/>
</dbReference>
<feature type="compositionally biased region" description="Polar residues" evidence="1">
    <location>
        <begin position="362"/>
        <end position="384"/>
    </location>
</feature>
<name>A0A137PJ27_CONC2</name>
<protein>
    <recommendedName>
        <fullName evidence="4">DNA polymerase delta subunit 3</fullName>
    </recommendedName>
</protein>
<keyword evidence="3" id="KW-1185">Reference proteome</keyword>
<feature type="compositionally biased region" description="Acidic residues" evidence="1">
    <location>
        <begin position="285"/>
        <end position="295"/>
    </location>
</feature>
<feature type="compositionally biased region" description="Basic and acidic residues" evidence="1">
    <location>
        <begin position="206"/>
        <end position="215"/>
    </location>
</feature>
<dbReference type="InterPro" id="IPR041913">
    <property type="entry name" value="POLD3_sf"/>
</dbReference>
<accession>A0A137PJ27</accession>
<feature type="compositionally biased region" description="Polar residues" evidence="1">
    <location>
        <begin position="320"/>
        <end position="329"/>
    </location>
</feature>
<feature type="compositionally biased region" description="Polar residues" evidence="1">
    <location>
        <begin position="219"/>
        <end position="228"/>
    </location>
</feature>
<dbReference type="Proteomes" id="UP000070444">
    <property type="component" value="Unassembled WGS sequence"/>
</dbReference>
<feature type="compositionally biased region" description="Low complexity" evidence="1">
    <location>
        <begin position="229"/>
        <end position="247"/>
    </location>
</feature>
<feature type="region of interest" description="Disordered" evidence="1">
    <location>
        <begin position="193"/>
        <end position="400"/>
    </location>
</feature>
<evidence type="ECO:0000313" key="2">
    <source>
        <dbReference type="EMBL" id="KXN74985.1"/>
    </source>
</evidence>
<evidence type="ECO:0000313" key="3">
    <source>
        <dbReference type="Proteomes" id="UP000070444"/>
    </source>
</evidence>
<reference evidence="2 3" key="1">
    <citation type="journal article" date="2015" name="Genome Biol. Evol.">
        <title>Phylogenomic analyses indicate that early fungi evolved digesting cell walls of algal ancestors of land plants.</title>
        <authorList>
            <person name="Chang Y."/>
            <person name="Wang S."/>
            <person name="Sekimoto S."/>
            <person name="Aerts A.L."/>
            <person name="Choi C."/>
            <person name="Clum A."/>
            <person name="LaButti K.M."/>
            <person name="Lindquist E.A."/>
            <person name="Yee Ngan C."/>
            <person name="Ohm R.A."/>
            <person name="Salamov A.A."/>
            <person name="Grigoriev I.V."/>
            <person name="Spatafora J.W."/>
            <person name="Berbee M.L."/>
        </authorList>
    </citation>
    <scope>NUCLEOTIDE SEQUENCE [LARGE SCALE GENOMIC DNA]</scope>
    <source>
        <strain evidence="2 3">NRRL 28638</strain>
    </source>
</reference>